<evidence type="ECO:0000313" key="2">
    <source>
        <dbReference type="Proteomes" id="UP000265520"/>
    </source>
</evidence>
<reference evidence="1 2" key="1">
    <citation type="journal article" date="2018" name="Front. Plant Sci.">
        <title>Red Clover (Trifolium pratense) and Zigzag Clover (T. medium) - A Picture of Genomic Similarities and Differences.</title>
        <authorList>
            <person name="Dluhosova J."/>
            <person name="Istvanek J."/>
            <person name="Nedelnik J."/>
            <person name="Repkova J."/>
        </authorList>
    </citation>
    <scope>NUCLEOTIDE SEQUENCE [LARGE SCALE GENOMIC DNA]</scope>
    <source>
        <strain evidence="2">cv. 10/8</strain>
        <tissue evidence="1">Leaf</tissue>
    </source>
</reference>
<name>A0A392N926_9FABA</name>
<protein>
    <submittedName>
        <fullName evidence="1">Uncharacterized protein</fullName>
    </submittedName>
</protein>
<feature type="non-terminal residue" evidence="1">
    <location>
        <position position="1"/>
    </location>
</feature>
<comment type="caution">
    <text evidence="1">The sequence shown here is derived from an EMBL/GenBank/DDBJ whole genome shotgun (WGS) entry which is preliminary data.</text>
</comment>
<organism evidence="1 2">
    <name type="scientific">Trifolium medium</name>
    <dbReference type="NCBI Taxonomy" id="97028"/>
    <lineage>
        <taxon>Eukaryota</taxon>
        <taxon>Viridiplantae</taxon>
        <taxon>Streptophyta</taxon>
        <taxon>Embryophyta</taxon>
        <taxon>Tracheophyta</taxon>
        <taxon>Spermatophyta</taxon>
        <taxon>Magnoliopsida</taxon>
        <taxon>eudicotyledons</taxon>
        <taxon>Gunneridae</taxon>
        <taxon>Pentapetalae</taxon>
        <taxon>rosids</taxon>
        <taxon>fabids</taxon>
        <taxon>Fabales</taxon>
        <taxon>Fabaceae</taxon>
        <taxon>Papilionoideae</taxon>
        <taxon>50 kb inversion clade</taxon>
        <taxon>NPAAA clade</taxon>
        <taxon>Hologalegina</taxon>
        <taxon>IRL clade</taxon>
        <taxon>Trifolieae</taxon>
        <taxon>Trifolium</taxon>
    </lineage>
</organism>
<gene>
    <name evidence="1" type="ORF">A2U01_0017076</name>
</gene>
<keyword evidence="2" id="KW-1185">Reference proteome</keyword>
<sequence>LQQSMSQGYAFGI</sequence>
<dbReference type="Proteomes" id="UP000265520">
    <property type="component" value="Unassembled WGS sequence"/>
</dbReference>
<evidence type="ECO:0000313" key="1">
    <source>
        <dbReference type="EMBL" id="MCH96093.1"/>
    </source>
</evidence>
<accession>A0A392N926</accession>
<dbReference type="EMBL" id="LXQA010031488">
    <property type="protein sequence ID" value="MCH96093.1"/>
    <property type="molecule type" value="Genomic_DNA"/>
</dbReference>
<proteinExistence type="predicted"/>